<dbReference type="Proteomes" id="UP000235965">
    <property type="component" value="Unassembled WGS sequence"/>
</dbReference>
<protein>
    <submittedName>
        <fullName evidence="2">Uncharacterized protein</fullName>
    </submittedName>
</protein>
<feature type="compositionally biased region" description="Basic and acidic residues" evidence="1">
    <location>
        <begin position="23"/>
        <end position="35"/>
    </location>
</feature>
<dbReference type="EMBL" id="NEVH01013560">
    <property type="protein sequence ID" value="PNF28576.1"/>
    <property type="molecule type" value="Genomic_DNA"/>
</dbReference>
<evidence type="ECO:0000313" key="2">
    <source>
        <dbReference type="EMBL" id="PNF28576.1"/>
    </source>
</evidence>
<proteinExistence type="predicted"/>
<keyword evidence="3" id="KW-1185">Reference proteome</keyword>
<feature type="region of interest" description="Disordered" evidence="1">
    <location>
        <begin position="23"/>
        <end position="49"/>
    </location>
</feature>
<evidence type="ECO:0000313" key="3">
    <source>
        <dbReference type="Proteomes" id="UP000235965"/>
    </source>
</evidence>
<accession>A0A2J7QJ29</accession>
<feature type="region of interest" description="Disordered" evidence="1">
    <location>
        <begin position="329"/>
        <end position="376"/>
    </location>
</feature>
<dbReference type="AlphaFoldDB" id="A0A2J7QJ29"/>
<organism evidence="2 3">
    <name type="scientific">Cryptotermes secundus</name>
    <dbReference type="NCBI Taxonomy" id="105785"/>
    <lineage>
        <taxon>Eukaryota</taxon>
        <taxon>Metazoa</taxon>
        <taxon>Ecdysozoa</taxon>
        <taxon>Arthropoda</taxon>
        <taxon>Hexapoda</taxon>
        <taxon>Insecta</taxon>
        <taxon>Pterygota</taxon>
        <taxon>Neoptera</taxon>
        <taxon>Polyneoptera</taxon>
        <taxon>Dictyoptera</taxon>
        <taxon>Blattodea</taxon>
        <taxon>Blattoidea</taxon>
        <taxon>Termitoidae</taxon>
        <taxon>Kalotermitidae</taxon>
        <taxon>Cryptotermitinae</taxon>
        <taxon>Cryptotermes</taxon>
    </lineage>
</organism>
<sequence length="376" mass="40954">STDGYCSIVTFAVGELGVVYAPRKETPTSKERAVEDTEGTGNCSEKVSKETARIELSEGTDKPEGFLVTQELHSNDTAVESCASENKLDSHKYDKTVEQSPRPLVFEEEVSSNTEEKSEYIKIPDLQKNESFRTNSCGISECLPKQEKIHRRIKPVLLSSPRKVLTKSLGSTDVSERKKEVSLVRTPKRICPTMTSTSTKSLDSESNEVKELGDIVDVSKTIPPSSSQCSPYEKAVSECCNRPPSESGTCIKLLPASDKTLINETPSAESTGEMDAVKSSDTQNWGASCDLMHTETESVTHKNEDPVISSSELESIGSLTTESRCATKCESMETSMNATSPASPLPSGAMPGQDKRTPRRVQLITLSSPKSKKKLL</sequence>
<gene>
    <name evidence="2" type="ORF">B7P43_G09388</name>
</gene>
<comment type="caution">
    <text evidence="2">The sequence shown here is derived from an EMBL/GenBank/DDBJ whole genome shotgun (WGS) entry which is preliminary data.</text>
</comment>
<evidence type="ECO:0000256" key="1">
    <source>
        <dbReference type="SAM" id="MobiDB-lite"/>
    </source>
</evidence>
<dbReference type="OrthoDB" id="71227at2759"/>
<reference evidence="2 3" key="1">
    <citation type="submission" date="2017-12" db="EMBL/GenBank/DDBJ databases">
        <title>Hemimetabolous genomes reveal molecular basis of termite eusociality.</title>
        <authorList>
            <person name="Harrison M.C."/>
            <person name="Jongepier E."/>
            <person name="Robertson H.M."/>
            <person name="Arning N."/>
            <person name="Bitard-Feildel T."/>
            <person name="Chao H."/>
            <person name="Childers C.P."/>
            <person name="Dinh H."/>
            <person name="Doddapaneni H."/>
            <person name="Dugan S."/>
            <person name="Gowin J."/>
            <person name="Greiner C."/>
            <person name="Han Y."/>
            <person name="Hu H."/>
            <person name="Hughes D.S.T."/>
            <person name="Huylmans A.-K."/>
            <person name="Kemena C."/>
            <person name="Kremer L.P.M."/>
            <person name="Lee S.L."/>
            <person name="Lopez-Ezquerra A."/>
            <person name="Mallet L."/>
            <person name="Monroy-Kuhn J.M."/>
            <person name="Moser A."/>
            <person name="Murali S.C."/>
            <person name="Muzny D.M."/>
            <person name="Otani S."/>
            <person name="Piulachs M.-D."/>
            <person name="Poelchau M."/>
            <person name="Qu J."/>
            <person name="Schaub F."/>
            <person name="Wada-Katsumata A."/>
            <person name="Worley K.C."/>
            <person name="Xie Q."/>
            <person name="Ylla G."/>
            <person name="Poulsen M."/>
            <person name="Gibbs R.A."/>
            <person name="Schal C."/>
            <person name="Richards S."/>
            <person name="Belles X."/>
            <person name="Korb J."/>
            <person name="Bornberg-Bauer E."/>
        </authorList>
    </citation>
    <scope>NUCLEOTIDE SEQUENCE [LARGE SCALE GENOMIC DNA]</scope>
    <source>
        <tissue evidence="2">Whole body</tissue>
    </source>
</reference>
<name>A0A2J7QJ29_9NEOP</name>
<feature type="compositionally biased region" description="Polar residues" evidence="1">
    <location>
        <begin position="332"/>
        <end position="342"/>
    </location>
</feature>
<feature type="non-terminal residue" evidence="2">
    <location>
        <position position="1"/>
    </location>
</feature>